<gene>
    <name evidence="5" type="ORF">B0H16DRAFT_1335453</name>
</gene>
<name>A0AAD7MKS1_9AGAR</name>
<dbReference type="SFLD" id="SFLDS00019">
    <property type="entry name" value="Glutathione_Transferase_(cytos"/>
    <property type="match status" value="1"/>
</dbReference>
<dbReference type="Gene3D" id="3.40.30.10">
    <property type="entry name" value="Glutaredoxin"/>
    <property type="match status" value="1"/>
</dbReference>
<evidence type="ECO:0000259" key="4">
    <source>
        <dbReference type="PROSITE" id="PS50405"/>
    </source>
</evidence>
<dbReference type="SUPFAM" id="SSF47616">
    <property type="entry name" value="GST C-terminal domain-like"/>
    <property type="match status" value="1"/>
</dbReference>
<dbReference type="AlphaFoldDB" id="A0AAD7MKS1"/>
<dbReference type="Gene3D" id="1.20.1050.10">
    <property type="match status" value="1"/>
</dbReference>
<dbReference type="Pfam" id="PF02798">
    <property type="entry name" value="GST_N"/>
    <property type="match status" value="1"/>
</dbReference>
<dbReference type="SUPFAM" id="SSF52833">
    <property type="entry name" value="Thioredoxin-like"/>
    <property type="match status" value="1"/>
</dbReference>
<dbReference type="Proteomes" id="UP001215598">
    <property type="component" value="Unassembled WGS sequence"/>
</dbReference>
<dbReference type="InterPro" id="IPR040079">
    <property type="entry name" value="Glutathione_S-Trfase"/>
</dbReference>
<proteinExistence type="inferred from homology"/>
<sequence>MTTAAPTIGSGITLLTAATPNGYKASIALEELKAIGAIPSYSVVPISFQKNEQKSDWFLKINPNGRIPALVDAIEGQAPVNVWESASILLYLARVYDANHVFHFSDPAEEQELLNWIFFLQGGVGPMQGQANHFFRYAPEKIPYAIKRYQDETRRLYSVYETRLADREYLVGPGRGKYTIADICTYGWVSSYAWAGLSLDTFPRLKAWLERISARPAVVLGNSVPKSNYVKPEDAERAAKEASDWVRRVLLVSKLAFIIHFDGRS</sequence>
<comment type="similarity">
    <text evidence="1 2">Belongs to the GST superfamily.</text>
</comment>
<feature type="domain" description="GST C-terminal" evidence="4">
    <location>
        <begin position="106"/>
        <end position="233"/>
    </location>
</feature>
<keyword evidence="6" id="KW-1185">Reference proteome</keyword>
<dbReference type="SFLD" id="SFLDG01151">
    <property type="entry name" value="Main.2:_Nu-like"/>
    <property type="match status" value="1"/>
</dbReference>
<dbReference type="PANTHER" id="PTHR44051">
    <property type="entry name" value="GLUTATHIONE S-TRANSFERASE-RELATED"/>
    <property type="match status" value="1"/>
</dbReference>
<dbReference type="InterPro" id="IPR004045">
    <property type="entry name" value="Glutathione_S-Trfase_N"/>
</dbReference>
<feature type="domain" description="GST N-terminal" evidence="3">
    <location>
        <begin position="9"/>
        <end position="100"/>
    </location>
</feature>
<dbReference type="InterPro" id="IPR036249">
    <property type="entry name" value="Thioredoxin-like_sf"/>
</dbReference>
<dbReference type="EMBL" id="JARKIB010000231">
    <property type="protein sequence ID" value="KAJ7721288.1"/>
    <property type="molecule type" value="Genomic_DNA"/>
</dbReference>
<evidence type="ECO:0000256" key="2">
    <source>
        <dbReference type="RuleBase" id="RU003494"/>
    </source>
</evidence>
<evidence type="ECO:0000256" key="1">
    <source>
        <dbReference type="ARBA" id="ARBA00007409"/>
    </source>
</evidence>
<dbReference type="InterPro" id="IPR036282">
    <property type="entry name" value="Glutathione-S-Trfase_C_sf"/>
</dbReference>
<evidence type="ECO:0000313" key="6">
    <source>
        <dbReference type="Proteomes" id="UP001215598"/>
    </source>
</evidence>
<organism evidence="5 6">
    <name type="scientific">Mycena metata</name>
    <dbReference type="NCBI Taxonomy" id="1033252"/>
    <lineage>
        <taxon>Eukaryota</taxon>
        <taxon>Fungi</taxon>
        <taxon>Dikarya</taxon>
        <taxon>Basidiomycota</taxon>
        <taxon>Agaricomycotina</taxon>
        <taxon>Agaricomycetes</taxon>
        <taxon>Agaricomycetidae</taxon>
        <taxon>Agaricales</taxon>
        <taxon>Marasmiineae</taxon>
        <taxon>Mycenaceae</taxon>
        <taxon>Mycena</taxon>
    </lineage>
</organism>
<evidence type="ECO:0000313" key="5">
    <source>
        <dbReference type="EMBL" id="KAJ7721288.1"/>
    </source>
</evidence>
<accession>A0AAD7MKS1</accession>
<evidence type="ECO:0000259" key="3">
    <source>
        <dbReference type="PROSITE" id="PS50404"/>
    </source>
</evidence>
<dbReference type="Pfam" id="PF00043">
    <property type="entry name" value="GST_C"/>
    <property type="match status" value="1"/>
</dbReference>
<reference evidence="5" key="1">
    <citation type="submission" date="2023-03" db="EMBL/GenBank/DDBJ databases">
        <title>Massive genome expansion in bonnet fungi (Mycena s.s.) driven by repeated elements and novel gene families across ecological guilds.</title>
        <authorList>
            <consortium name="Lawrence Berkeley National Laboratory"/>
            <person name="Harder C.B."/>
            <person name="Miyauchi S."/>
            <person name="Viragh M."/>
            <person name="Kuo A."/>
            <person name="Thoen E."/>
            <person name="Andreopoulos B."/>
            <person name="Lu D."/>
            <person name="Skrede I."/>
            <person name="Drula E."/>
            <person name="Henrissat B."/>
            <person name="Morin E."/>
            <person name="Kohler A."/>
            <person name="Barry K."/>
            <person name="LaButti K."/>
            <person name="Morin E."/>
            <person name="Salamov A."/>
            <person name="Lipzen A."/>
            <person name="Mereny Z."/>
            <person name="Hegedus B."/>
            <person name="Baldrian P."/>
            <person name="Stursova M."/>
            <person name="Weitz H."/>
            <person name="Taylor A."/>
            <person name="Grigoriev I.V."/>
            <person name="Nagy L.G."/>
            <person name="Martin F."/>
            <person name="Kauserud H."/>
        </authorList>
    </citation>
    <scope>NUCLEOTIDE SEQUENCE</scope>
    <source>
        <strain evidence="5">CBHHK182m</strain>
    </source>
</reference>
<dbReference type="InterPro" id="IPR004046">
    <property type="entry name" value="GST_C"/>
</dbReference>
<dbReference type="InterPro" id="IPR010987">
    <property type="entry name" value="Glutathione-S-Trfase_C-like"/>
</dbReference>
<dbReference type="PROSITE" id="PS50404">
    <property type="entry name" value="GST_NTER"/>
    <property type="match status" value="1"/>
</dbReference>
<dbReference type="SFLD" id="SFLDG00358">
    <property type="entry name" value="Main_(cytGST)"/>
    <property type="match status" value="1"/>
</dbReference>
<dbReference type="PANTHER" id="PTHR44051:SF8">
    <property type="entry name" value="GLUTATHIONE S-TRANSFERASE GSTA"/>
    <property type="match status" value="1"/>
</dbReference>
<protein>
    <submittedName>
        <fullName evidence="5">Glutathione S-transferase</fullName>
    </submittedName>
</protein>
<dbReference type="PROSITE" id="PS50405">
    <property type="entry name" value="GST_CTER"/>
    <property type="match status" value="1"/>
</dbReference>
<comment type="caution">
    <text evidence="5">The sequence shown here is derived from an EMBL/GenBank/DDBJ whole genome shotgun (WGS) entry which is preliminary data.</text>
</comment>
<dbReference type="CDD" id="cd03048">
    <property type="entry name" value="GST_N_Ure2p_like"/>
    <property type="match status" value="1"/>
</dbReference>